<evidence type="ECO:0000256" key="3">
    <source>
        <dbReference type="PIRSR" id="PIRSR015753-3"/>
    </source>
</evidence>
<evidence type="ECO:0000259" key="4">
    <source>
        <dbReference type="PROSITE" id="PS50405"/>
    </source>
</evidence>
<organism evidence="5 6">
    <name type="scientific">Pseudallescheria apiosperma</name>
    <name type="common">Scedosporium apiospermum</name>
    <dbReference type="NCBI Taxonomy" id="563466"/>
    <lineage>
        <taxon>Eukaryota</taxon>
        <taxon>Fungi</taxon>
        <taxon>Dikarya</taxon>
        <taxon>Ascomycota</taxon>
        <taxon>Pezizomycotina</taxon>
        <taxon>Sordariomycetes</taxon>
        <taxon>Hypocreomycetidae</taxon>
        <taxon>Microascales</taxon>
        <taxon>Microascaceae</taxon>
        <taxon>Scedosporium</taxon>
    </lineage>
</organism>
<dbReference type="GO" id="GO:0005737">
    <property type="term" value="C:cytoplasm"/>
    <property type="evidence" value="ECO:0007669"/>
    <property type="project" value="TreeGrafter"/>
</dbReference>
<feature type="active site" description="Proton donor/acceptor" evidence="1">
    <location>
        <position position="186"/>
    </location>
</feature>
<dbReference type="InterPro" id="IPR047047">
    <property type="entry name" value="GST_Omega-like_C"/>
</dbReference>
<dbReference type="GeneID" id="27725569"/>
<feature type="active site" description="Nucleophile" evidence="1">
    <location>
        <position position="46"/>
    </location>
</feature>
<sequence length="326" mass="37575">MATQSYQRNGRFVRPDSTFRHFITKDPQSQFPAEAGRYALYLSPGCPWAHRTLIVRLLKGLESVIDVYQVHPFMGPDGWYFSGSDGSLPKDPLHGFKTLKELYHFANPNYSGRYTVPVLWDKKQDTMVNNESSEIIRMFYTEFDDLLPAELREINRPGGGFYPDALRKEIDEVNAWVYDTVNNGVYKTGFATTQESYEDNLFPLFKSLDRLEAMLGHGKRYVLGDHLTEADIRLYTTIVRFDVAYYPVFLCNLKSIRHDYPLLYLWLRRLYWDQGSETRGAFFKTTAPNIHNYGSGYAKARHKIVFNSAEPLIIPVGPAVLIDPLP</sequence>
<evidence type="ECO:0000256" key="2">
    <source>
        <dbReference type="PIRSR" id="PIRSR015753-2"/>
    </source>
</evidence>
<dbReference type="GO" id="GO:0004364">
    <property type="term" value="F:glutathione transferase activity"/>
    <property type="evidence" value="ECO:0007669"/>
    <property type="project" value="InterPro"/>
</dbReference>
<dbReference type="Gene3D" id="1.20.1050.10">
    <property type="match status" value="1"/>
</dbReference>
<dbReference type="InterPro" id="IPR036282">
    <property type="entry name" value="Glutathione-S-Trfase_C_sf"/>
</dbReference>
<evidence type="ECO:0000313" key="6">
    <source>
        <dbReference type="Proteomes" id="UP000028545"/>
    </source>
</evidence>
<evidence type="ECO:0000256" key="1">
    <source>
        <dbReference type="PIRSR" id="PIRSR015753-1"/>
    </source>
</evidence>
<dbReference type="OrthoDB" id="2309723at2759"/>
<feature type="site" description="Lowers pKa of active site Cys" evidence="3">
    <location>
        <position position="245"/>
    </location>
</feature>
<feature type="binding site" evidence="2">
    <location>
        <begin position="131"/>
        <end position="132"/>
    </location>
    <ligand>
        <name>glutathione</name>
        <dbReference type="ChEBI" id="CHEBI:57925"/>
    </ligand>
</feature>
<dbReference type="PROSITE" id="PS50405">
    <property type="entry name" value="GST_CTER"/>
    <property type="match status" value="1"/>
</dbReference>
<dbReference type="RefSeq" id="XP_016641736.1">
    <property type="nucleotide sequence ID" value="XM_016788583.1"/>
</dbReference>
<dbReference type="PANTHER" id="PTHR32419">
    <property type="entry name" value="GLUTATHIONYL-HYDROQUINONE REDUCTASE"/>
    <property type="match status" value="1"/>
</dbReference>
<dbReference type="PIRSF" id="PIRSF015753">
    <property type="entry name" value="GST"/>
    <property type="match status" value="1"/>
</dbReference>
<reference evidence="5 6" key="1">
    <citation type="journal article" date="2014" name="Genome Announc.">
        <title>Draft genome sequence of the pathogenic fungus Scedosporium apiospermum.</title>
        <authorList>
            <person name="Vandeputte P."/>
            <person name="Ghamrawi S."/>
            <person name="Rechenmann M."/>
            <person name="Iltis A."/>
            <person name="Giraud S."/>
            <person name="Fleury M."/>
            <person name="Thornton C."/>
            <person name="Delhaes L."/>
            <person name="Meyer W."/>
            <person name="Papon N."/>
            <person name="Bouchara J.P."/>
        </authorList>
    </citation>
    <scope>NUCLEOTIDE SEQUENCE [LARGE SCALE GENOMIC DNA]</scope>
    <source>
        <strain evidence="5 6">IHEM 14462</strain>
    </source>
</reference>
<dbReference type="InterPro" id="IPR036249">
    <property type="entry name" value="Thioredoxin-like_sf"/>
</dbReference>
<feature type="binding site" evidence="2">
    <location>
        <position position="79"/>
    </location>
    <ligand>
        <name>glutathione</name>
        <dbReference type="ChEBI" id="CHEBI:57925"/>
    </ligand>
</feature>
<dbReference type="Pfam" id="PF13409">
    <property type="entry name" value="GST_N_2"/>
    <property type="match status" value="1"/>
</dbReference>
<feature type="domain" description="GST C-terminal" evidence="4">
    <location>
        <begin position="163"/>
        <end position="287"/>
    </location>
</feature>
<dbReference type="InterPro" id="IPR016639">
    <property type="entry name" value="GST_Omega/GSH"/>
</dbReference>
<gene>
    <name evidence="5" type="ORF">SAPIO_CDS6497</name>
</gene>
<dbReference type="KEGG" id="sapo:SAPIO_CDS6497"/>
<dbReference type="EMBL" id="JOWA01000104">
    <property type="protein sequence ID" value="KEZ41937.1"/>
    <property type="molecule type" value="Genomic_DNA"/>
</dbReference>
<dbReference type="InterPro" id="IPR010987">
    <property type="entry name" value="Glutathione-S-Trfase_C-like"/>
</dbReference>
<keyword evidence="6" id="KW-1185">Reference proteome</keyword>
<proteinExistence type="predicted"/>
<dbReference type="SUPFAM" id="SSF52833">
    <property type="entry name" value="Thioredoxin-like"/>
    <property type="match status" value="1"/>
</dbReference>
<dbReference type="VEuPathDB" id="FungiDB:SAPIO_CDS6497"/>
<dbReference type="HOGENOM" id="CLU_037263_0_1_1"/>
<feature type="site" description="Lowers pKa of active site Cys" evidence="3">
    <location>
        <position position="297"/>
    </location>
</feature>
<dbReference type="InterPro" id="IPR004045">
    <property type="entry name" value="Glutathione_S-Trfase_N"/>
</dbReference>
<name>A0A084G3M5_PSEDA</name>
<dbReference type="OMA" id="TYGCPWA"/>
<dbReference type="Pfam" id="PF13410">
    <property type="entry name" value="GST_C_2"/>
    <property type="match status" value="1"/>
</dbReference>
<dbReference type="Proteomes" id="UP000028545">
    <property type="component" value="Unassembled WGS sequence"/>
</dbReference>
<protein>
    <submittedName>
        <fullName evidence="5">Glutathione S-transferase omega-like 2</fullName>
    </submittedName>
</protein>
<accession>A0A084G3M5</accession>
<dbReference type="PANTHER" id="PTHR32419:SF25">
    <property type="entry name" value="GLUTATHIONE S-TRANSFERASE (EUROFUNG)"/>
    <property type="match status" value="1"/>
</dbReference>
<dbReference type="SUPFAM" id="SSF47616">
    <property type="entry name" value="GST C-terminal domain-like"/>
    <property type="match status" value="1"/>
</dbReference>
<comment type="caution">
    <text evidence="5">The sequence shown here is derived from an EMBL/GenBank/DDBJ whole genome shotgun (WGS) entry which is preliminary data.</text>
</comment>
<evidence type="ECO:0000313" key="5">
    <source>
        <dbReference type="EMBL" id="KEZ41937.1"/>
    </source>
</evidence>
<keyword evidence="5" id="KW-0808">Transferase</keyword>
<dbReference type="Gene3D" id="3.40.30.10">
    <property type="entry name" value="Glutaredoxin"/>
    <property type="match status" value="1"/>
</dbReference>
<feature type="binding site" evidence="2">
    <location>
        <begin position="113"/>
        <end position="116"/>
    </location>
    <ligand>
        <name>glutathione</name>
        <dbReference type="ChEBI" id="CHEBI:57925"/>
    </ligand>
</feature>
<dbReference type="AlphaFoldDB" id="A0A084G3M5"/>
<dbReference type="CDD" id="cd03190">
    <property type="entry name" value="GST_C_Omega_like"/>
    <property type="match status" value="1"/>
</dbReference>